<feature type="chain" id="PRO_5002150723" evidence="8">
    <location>
        <begin position="45"/>
        <end position="433"/>
    </location>
</feature>
<gene>
    <name evidence="9" type="ORF">MCC93_16780</name>
    <name evidence="10" type="ORF">MON37_03255</name>
</gene>
<dbReference type="Gene3D" id="1.20.1600.10">
    <property type="entry name" value="Outer membrane efflux proteins (OEP)"/>
    <property type="match status" value="1"/>
</dbReference>
<evidence type="ECO:0000313" key="11">
    <source>
        <dbReference type="Proteomes" id="UP000031390"/>
    </source>
</evidence>
<dbReference type="GO" id="GO:0015288">
    <property type="term" value="F:porin activity"/>
    <property type="evidence" value="ECO:0007669"/>
    <property type="project" value="TreeGrafter"/>
</dbReference>
<evidence type="ECO:0000256" key="4">
    <source>
        <dbReference type="ARBA" id="ARBA00022452"/>
    </source>
</evidence>
<dbReference type="RefSeq" id="WP_050901444.1">
    <property type="nucleotide sequence ID" value="NZ_CP094242.1"/>
</dbReference>
<comment type="similarity">
    <text evidence="2">Belongs to the outer membrane factor (OMF) (TC 1.B.17) family.</text>
</comment>
<evidence type="ECO:0000256" key="8">
    <source>
        <dbReference type="SAM" id="SignalP"/>
    </source>
</evidence>
<dbReference type="InterPro" id="IPR051906">
    <property type="entry name" value="TolC-like"/>
</dbReference>
<sequence length="433" mass="48762">MTNRIVVNNMKKKSFLNRPKTSVFRTGQIAAAVCAAVCAATAQAYPLQAILRDAMVSDPIVKEAKATEDSAKSTTKATRARHYPVLTLTGTKVLAQKNKYSSNDMNDGVGIRGTLNVYSWGAINAAVRRDKNREQYYHHRYFENQERLGSDIGKLYLTALRAKEILRINRQSLVRHNNLLKDLNIIVKYDSGRRSELIEARARLLQVESSIAQQQRTMELALSRLSRYTGRQLTAEDLEDPFANDSAESLVRRFKTADNNTNPSYRAQVAERDSVKADLDVSKAERLPAVNLEGNANRDNRQLYLNVAWNVLDVAARHNVQKNADALIAAESKSEQIMRDITEKTQTAEIDMRESERRADIAAQHIAAQKDVVKTYELQFKIARRTLTDVLGAYNELSSIEQENISARNDFRDAALDYLAAQAQMANWAGLKQ</sequence>
<dbReference type="SUPFAM" id="SSF56954">
    <property type="entry name" value="Outer membrane efflux proteins (OEP)"/>
    <property type="match status" value="1"/>
</dbReference>
<dbReference type="EMBL" id="CP094242">
    <property type="protein sequence ID" value="UNV87965.1"/>
    <property type="molecule type" value="Genomic_DNA"/>
</dbReference>
<dbReference type="GO" id="GO:0015562">
    <property type="term" value="F:efflux transmembrane transporter activity"/>
    <property type="evidence" value="ECO:0007669"/>
    <property type="project" value="InterPro"/>
</dbReference>
<dbReference type="PANTHER" id="PTHR30026">
    <property type="entry name" value="OUTER MEMBRANE PROTEIN TOLC"/>
    <property type="match status" value="1"/>
</dbReference>
<dbReference type="GO" id="GO:1990281">
    <property type="term" value="C:efflux pump complex"/>
    <property type="evidence" value="ECO:0007669"/>
    <property type="project" value="TreeGrafter"/>
</dbReference>
<accession>A0A0C1GND3</accession>
<reference evidence="9 11" key="1">
    <citation type="submission" date="2014-12" db="EMBL/GenBank/DDBJ databases">
        <title>Genome sequence of Morococcus cerebrosus.</title>
        <authorList>
            <person name="Shin S.-K."/>
            <person name="Yi H."/>
        </authorList>
    </citation>
    <scope>NUCLEOTIDE SEQUENCE [LARGE SCALE GENOMIC DNA]</scope>
    <source>
        <strain evidence="9 11">CIP 81.93</strain>
    </source>
</reference>
<comment type="subcellular location">
    <subcellularLocation>
        <location evidence="1">Cell outer membrane</location>
    </subcellularLocation>
</comment>
<organism evidence="9 11">
    <name type="scientific">Morococcus cerebrosus</name>
    <dbReference type="NCBI Taxonomy" id="1056807"/>
    <lineage>
        <taxon>Bacteria</taxon>
        <taxon>Pseudomonadati</taxon>
        <taxon>Pseudomonadota</taxon>
        <taxon>Betaproteobacteria</taxon>
        <taxon>Neisseriales</taxon>
        <taxon>Neisseriaceae</taxon>
        <taxon>Morococcus</taxon>
    </lineage>
</organism>
<dbReference type="GO" id="GO:0009279">
    <property type="term" value="C:cell outer membrane"/>
    <property type="evidence" value="ECO:0007669"/>
    <property type="project" value="UniProtKB-SubCell"/>
</dbReference>
<evidence type="ECO:0000313" key="9">
    <source>
        <dbReference type="EMBL" id="KIC06931.1"/>
    </source>
</evidence>
<proteinExistence type="inferred from homology"/>
<keyword evidence="8" id="KW-0732">Signal</keyword>
<reference evidence="10 12" key="2">
    <citation type="submission" date="2022-03" db="EMBL/GenBank/DDBJ databases">
        <title>Genome sequencing of Morococcus cerebrosus.</title>
        <authorList>
            <person name="Baek M.-G."/>
            <person name="Yi H."/>
        </authorList>
    </citation>
    <scope>NUCLEOTIDE SEQUENCE [LARGE SCALE GENOMIC DNA]</scope>
    <source>
        <strain evidence="10 12">CIP 81.93</strain>
    </source>
</reference>
<dbReference type="EMBL" id="JUFZ01000077">
    <property type="protein sequence ID" value="KIC06931.1"/>
    <property type="molecule type" value="Genomic_DNA"/>
</dbReference>
<dbReference type="Proteomes" id="UP000829504">
    <property type="component" value="Chromosome"/>
</dbReference>
<keyword evidence="4" id="KW-1134">Transmembrane beta strand</keyword>
<dbReference type="Proteomes" id="UP000031390">
    <property type="component" value="Unassembled WGS sequence"/>
</dbReference>
<name>A0A0C1GND3_9NEIS</name>
<dbReference type="InterPro" id="IPR003423">
    <property type="entry name" value="OMP_efflux"/>
</dbReference>
<keyword evidence="3" id="KW-0813">Transport</keyword>
<protein>
    <submittedName>
        <fullName evidence="10">TolC family protein</fullName>
    </submittedName>
    <submittedName>
        <fullName evidence="9">Transporter</fullName>
    </submittedName>
</protein>
<feature type="signal peptide" evidence="8">
    <location>
        <begin position="1"/>
        <end position="44"/>
    </location>
</feature>
<evidence type="ECO:0000256" key="3">
    <source>
        <dbReference type="ARBA" id="ARBA00022448"/>
    </source>
</evidence>
<dbReference type="AlphaFoldDB" id="A0A0C1GND3"/>
<evidence type="ECO:0000313" key="12">
    <source>
        <dbReference type="Proteomes" id="UP000829504"/>
    </source>
</evidence>
<keyword evidence="7" id="KW-0998">Cell outer membrane</keyword>
<evidence type="ECO:0000256" key="2">
    <source>
        <dbReference type="ARBA" id="ARBA00007613"/>
    </source>
</evidence>
<evidence type="ECO:0000256" key="5">
    <source>
        <dbReference type="ARBA" id="ARBA00022692"/>
    </source>
</evidence>
<evidence type="ECO:0000256" key="7">
    <source>
        <dbReference type="ARBA" id="ARBA00023237"/>
    </source>
</evidence>
<dbReference type="PATRIC" id="fig|1056807.3.peg.1609"/>
<dbReference type="Pfam" id="PF02321">
    <property type="entry name" value="OEP"/>
    <property type="match status" value="1"/>
</dbReference>
<keyword evidence="6" id="KW-0472">Membrane</keyword>
<evidence type="ECO:0000256" key="6">
    <source>
        <dbReference type="ARBA" id="ARBA00023136"/>
    </source>
</evidence>
<keyword evidence="5" id="KW-0812">Transmembrane</keyword>
<keyword evidence="12" id="KW-1185">Reference proteome</keyword>
<evidence type="ECO:0000256" key="1">
    <source>
        <dbReference type="ARBA" id="ARBA00004442"/>
    </source>
</evidence>
<evidence type="ECO:0000313" key="10">
    <source>
        <dbReference type="EMBL" id="UNV87965.1"/>
    </source>
</evidence>
<dbReference type="PANTHER" id="PTHR30026:SF20">
    <property type="entry name" value="OUTER MEMBRANE PROTEIN TOLC"/>
    <property type="match status" value="1"/>
</dbReference>